<accession>A0A075GYY8</accession>
<dbReference type="PROSITE" id="PS50800">
    <property type="entry name" value="SAP"/>
    <property type="match status" value="1"/>
</dbReference>
<dbReference type="AlphaFoldDB" id="A0A075GYY8"/>
<name>A0A075GYY8_9EURY</name>
<sequence>MIRKSQLIQSGVEVDDGLTLEEIVEEESRAAAELKAKKAAILEAAEAGEDGDDEDSEETSDDEEETSDDSESEPEPATEEAPEAEAEEAPEEVVDEDLSSLTVPELKEKLKAAGLPVSGKKAELIARLSE</sequence>
<dbReference type="InterPro" id="IPR036361">
    <property type="entry name" value="SAP_dom_sf"/>
</dbReference>
<evidence type="ECO:0000256" key="1">
    <source>
        <dbReference type="SAM" id="MobiDB-lite"/>
    </source>
</evidence>
<feature type="compositionally biased region" description="Acidic residues" evidence="1">
    <location>
        <begin position="46"/>
        <end position="98"/>
    </location>
</feature>
<evidence type="ECO:0000259" key="2">
    <source>
        <dbReference type="PROSITE" id="PS50800"/>
    </source>
</evidence>
<dbReference type="InterPro" id="IPR003034">
    <property type="entry name" value="SAP_dom"/>
</dbReference>
<dbReference type="SUPFAM" id="SSF68906">
    <property type="entry name" value="SAP domain"/>
    <property type="match status" value="1"/>
</dbReference>
<proteinExistence type="predicted"/>
<feature type="domain" description="SAP" evidence="2">
    <location>
        <begin position="98"/>
        <end position="130"/>
    </location>
</feature>
<organism evidence="3">
    <name type="scientific">uncultured marine group II/III euryarchaeote KM3_27_D02</name>
    <dbReference type="NCBI Taxonomy" id="1456428"/>
    <lineage>
        <taxon>Archaea</taxon>
        <taxon>Methanobacteriati</taxon>
        <taxon>Methanobacteriota</taxon>
        <taxon>environmental samples</taxon>
    </lineage>
</organism>
<dbReference type="SMART" id="SM00513">
    <property type="entry name" value="SAP"/>
    <property type="match status" value="1"/>
</dbReference>
<feature type="region of interest" description="Disordered" evidence="1">
    <location>
        <begin position="41"/>
        <end position="102"/>
    </location>
</feature>
<dbReference type="Gene3D" id="1.10.720.30">
    <property type="entry name" value="SAP domain"/>
    <property type="match status" value="1"/>
</dbReference>
<evidence type="ECO:0000313" key="3">
    <source>
        <dbReference type="EMBL" id="AIF08155.1"/>
    </source>
</evidence>
<dbReference type="EMBL" id="KF900822">
    <property type="protein sequence ID" value="AIF08155.1"/>
    <property type="molecule type" value="Genomic_DNA"/>
</dbReference>
<reference evidence="3" key="1">
    <citation type="journal article" date="2014" name="Genome Biol. Evol.">
        <title>Pangenome evidence for extensive interdomain horizontal transfer affecting lineage core and shell genes in uncultured planktonic thaumarchaeota and euryarchaeota.</title>
        <authorList>
            <person name="Deschamps P."/>
            <person name="Zivanovic Y."/>
            <person name="Moreira D."/>
            <person name="Rodriguez-Valera F."/>
            <person name="Lopez-Garcia P."/>
        </authorList>
    </citation>
    <scope>NUCLEOTIDE SEQUENCE</scope>
</reference>
<dbReference type="Pfam" id="PF02037">
    <property type="entry name" value="SAP"/>
    <property type="match status" value="1"/>
</dbReference>
<protein>
    <recommendedName>
        <fullName evidence="2">SAP domain-containing protein</fullName>
    </recommendedName>
</protein>